<proteinExistence type="inferred from homology"/>
<keyword evidence="3" id="KW-1133">Transmembrane helix</keyword>
<keyword evidence="7" id="KW-1185">Reference proteome</keyword>
<evidence type="ECO:0000313" key="7">
    <source>
        <dbReference type="Proteomes" id="UP001361570"/>
    </source>
</evidence>
<feature type="domain" description="Cell envelope-related transcriptional attenuator" evidence="4">
    <location>
        <begin position="141"/>
        <end position="300"/>
    </location>
</feature>
<protein>
    <submittedName>
        <fullName evidence="6">LCP family protein</fullName>
    </submittedName>
</protein>
<keyword evidence="3" id="KW-0472">Membrane</keyword>
<evidence type="ECO:0000256" key="1">
    <source>
        <dbReference type="ARBA" id="ARBA00006068"/>
    </source>
</evidence>
<dbReference type="Gene3D" id="3.40.630.190">
    <property type="entry name" value="LCP protein"/>
    <property type="match status" value="1"/>
</dbReference>
<dbReference type="InterPro" id="IPR004474">
    <property type="entry name" value="LytR_CpsA_psr"/>
</dbReference>
<dbReference type="InterPro" id="IPR027381">
    <property type="entry name" value="LytR/CpsA/Psr_C"/>
</dbReference>
<feature type="domain" description="LytR/CpsA/Psr regulator C-terminal" evidence="5">
    <location>
        <begin position="408"/>
        <end position="491"/>
    </location>
</feature>
<comment type="similarity">
    <text evidence="1">Belongs to the LytR/CpsA/Psr (LCP) family.</text>
</comment>
<sequence>MTRGGFSGWDEGRGESSGGGRGGDGARPLPPRLDPRVGRPAGRAAANPRGRRAALVARLLCGVLSVLLVSGSGWGWYLVRVAEASVNRTDAIPTTGNSDVNGDLHAGQEMNMLLVGVDSRAGLTQEQIDEYATGDPEGLHNTDTMMLVHIPADGSAASFVSFPRDMYVSIPGHAKGKLNSAYSAGYDDVDGSEDEKRAGGARLLIQTISGLTGLQIDHYAEINLLGFINLTEIVGGVDVDLCATSDDSVTGAHFDAGPQVLTGSQALLFVRQRHGVGERSSDFDRVARQQVFIAGMLRNLLSSDLLLNPTKQRQVVEQVGSSVTLDQGLDIFDLAAQMQNVQPGNITFQTIPGLTDAQVDGTSVLQLPPSQVLTDFFADLTADPEPAPADPGASATQAPTATVAPSAVTVSVLNGSGVSGAAAGTATELTDLGFRASSGGNAAATTTTTIAHRTGDDAVAATLAAQVSGAALVVDDSLGRGALTLTLGTDFGGLGAGASPAASAAPTAEPAVPGAYVNPERTAADTSCIN</sequence>
<evidence type="ECO:0000256" key="2">
    <source>
        <dbReference type="SAM" id="MobiDB-lite"/>
    </source>
</evidence>
<feature type="compositionally biased region" description="Gly residues" evidence="2">
    <location>
        <begin position="15"/>
        <end position="25"/>
    </location>
</feature>
<dbReference type="Gene3D" id="3.30.70.2390">
    <property type="match status" value="1"/>
</dbReference>
<dbReference type="RefSeq" id="WP_336403117.1">
    <property type="nucleotide sequence ID" value="NZ_JBAPLU010000003.1"/>
</dbReference>
<dbReference type="PANTHER" id="PTHR33392">
    <property type="entry name" value="POLYISOPRENYL-TEICHOIC ACID--PEPTIDOGLYCAN TEICHOIC ACID TRANSFERASE TAGU"/>
    <property type="match status" value="1"/>
</dbReference>
<comment type="caution">
    <text evidence="6">The sequence shown here is derived from an EMBL/GenBank/DDBJ whole genome shotgun (WGS) entry which is preliminary data.</text>
</comment>
<evidence type="ECO:0000259" key="5">
    <source>
        <dbReference type="Pfam" id="PF13399"/>
    </source>
</evidence>
<accession>A0ABU8DQK9</accession>
<dbReference type="PANTHER" id="PTHR33392:SF6">
    <property type="entry name" value="POLYISOPRENYL-TEICHOIC ACID--PEPTIDOGLYCAN TEICHOIC ACID TRANSFERASE TAGU"/>
    <property type="match status" value="1"/>
</dbReference>
<dbReference type="EMBL" id="JBAPLU010000003">
    <property type="protein sequence ID" value="MEI4270975.1"/>
    <property type="molecule type" value="Genomic_DNA"/>
</dbReference>
<evidence type="ECO:0000256" key="3">
    <source>
        <dbReference type="SAM" id="Phobius"/>
    </source>
</evidence>
<gene>
    <name evidence="6" type="ORF">TEK04_04510</name>
</gene>
<dbReference type="Pfam" id="PF13399">
    <property type="entry name" value="LytR_C"/>
    <property type="match status" value="1"/>
</dbReference>
<organism evidence="6 7">
    <name type="scientific">Klenkia sesuvii</name>
    <dbReference type="NCBI Taxonomy" id="3103137"/>
    <lineage>
        <taxon>Bacteria</taxon>
        <taxon>Bacillati</taxon>
        <taxon>Actinomycetota</taxon>
        <taxon>Actinomycetes</taxon>
        <taxon>Geodermatophilales</taxon>
        <taxon>Geodermatophilaceae</taxon>
        <taxon>Klenkia</taxon>
    </lineage>
</organism>
<dbReference type="InterPro" id="IPR050922">
    <property type="entry name" value="LytR/CpsA/Psr_CW_biosynth"/>
</dbReference>
<name>A0ABU8DQK9_9ACTN</name>
<dbReference type="Proteomes" id="UP001361570">
    <property type="component" value="Unassembled WGS sequence"/>
</dbReference>
<feature type="compositionally biased region" description="Low complexity" evidence="2">
    <location>
        <begin position="38"/>
        <end position="48"/>
    </location>
</feature>
<keyword evidence="3" id="KW-0812">Transmembrane</keyword>
<evidence type="ECO:0000259" key="4">
    <source>
        <dbReference type="Pfam" id="PF03816"/>
    </source>
</evidence>
<feature type="transmembrane region" description="Helical" evidence="3">
    <location>
        <begin position="59"/>
        <end position="79"/>
    </location>
</feature>
<reference evidence="6 7" key="1">
    <citation type="submission" date="2024-03" db="EMBL/GenBank/DDBJ databases">
        <title>Draft genome sequence of Klenkia sp. LSe6-5.</title>
        <authorList>
            <person name="Duangmal K."/>
            <person name="Chantavorakit T."/>
        </authorList>
    </citation>
    <scope>NUCLEOTIDE SEQUENCE [LARGE SCALE GENOMIC DNA]</scope>
    <source>
        <strain evidence="6 7">LSe6-5</strain>
    </source>
</reference>
<dbReference type="Pfam" id="PF03816">
    <property type="entry name" value="LytR_cpsA_psr"/>
    <property type="match status" value="1"/>
</dbReference>
<dbReference type="NCBIfam" id="TIGR00350">
    <property type="entry name" value="lytR_cpsA_psr"/>
    <property type="match status" value="1"/>
</dbReference>
<feature type="region of interest" description="Disordered" evidence="2">
    <location>
        <begin position="1"/>
        <end position="48"/>
    </location>
</feature>
<evidence type="ECO:0000313" key="6">
    <source>
        <dbReference type="EMBL" id="MEI4270975.1"/>
    </source>
</evidence>